<proteinExistence type="predicted"/>
<comment type="caution">
    <text evidence="3">The sequence shown here is derived from an EMBL/GenBank/DDBJ whole genome shotgun (WGS) entry which is preliminary data.</text>
</comment>
<accession>A0ABD3Q9A5</accession>
<feature type="chain" id="PRO_5044787674" evidence="2">
    <location>
        <begin position="22"/>
        <end position="331"/>
    </location>
</feature>
<dbReference type="Proteomes" id="UP001516023">
    <property type="component" value="Unassembled WGS sequence"/>
</dbReference>
<organism evidence="3 4">
    <name type="scientific">Cyclotella cryptica</name>
    <dbReference type="NCBI Taxonomy" id="29204"/>
    <lineage>
        <taxon>Eukaryota</taxon>
        <taxon>Sar</taxon>
        <taxon>Stramenopiles</taxon>
        <taxon>Ochrophyta</taxon>
        <taxon>Bacillariophyta</taxon>
        <taxon>Coscinodiscophyceae</taxon>
        <taxon>Thalassiosirophycidae</taxon>
        <taxon>Stephanodiscales</taxon>
        <taxon>Stephanodiscaceae</taxon>
        <taxon>Cyclotella</taxon>
    </lineage>
</organism>
<protein>
    <submittedName>
        <fullName evidence="3">Uncharacterized protein</fullName>
    </submittedName>
</protein>
<evidence type="ECO:0000256" key="2">
    <source>
        <dbReference type="SAM" id="SignalP"/>
    </source>
</evidence>
<evidence type="ECO:0000313" key="3">
    <source>
        <dbReference type="EMBL" id="KAL3796750.1"/>
    </source>
</evidence>
<evidence type="ECO:0000256" key="1">
    <source>
        <dbReference type="SAM" id="MobiDB-lite"/>
    </source>
</evidence>
<sequence>MKLSIAALASLVATAVSSTTAFVTPSRSYAPAFAVTATKTILPRTPRFMTDGSPPNDEQGEDESEAFYYDPQESRTDEEGAALASDFFKMLQIRGIQMEGDEIDFATAEEEELEGEDGEYHPEQGALDDQDDAILGEYDVPEGDSLFTDEKLYDDLKDRMFDNAGTFVELNSQGGVTVEDDIGVYKPPVVVPDSDLSAGEVVMLVINAIRNNDIPTPDYGIQVFFGYSGQGSQVREQVDEGMTPEQYRKFLMSSPDYIALFEHDSIAIEKAEVMYETNRAYFTVRLIHDDPEKEDVSVNFVLSTTGDSEDDCWFIDSMLIRPSFMRRKRRR</sequence>
<reference evidence="3 4" key="1">
    <citation type="journal article" date="2020" name="G3 (Bethesda)">
        <title>Improved Reference Genome for Cyclotella cryptica CCMP332, a Model for Cell Wall Morphogenesis, Salinity Adaptation, and Lipid Production in Diatoms (Bacillariophyta).</title>
        <authorList>
            <person name="Roberts W.R."/>
            <person name="Downey K.M."/>
            <person name="Ruck E.C."/>
            <person name="Traller J.C."/>
            <person name="Alverson A.J."/>
        </authorList>
    </citation>
    <scope>NUCLEOTIDE SEQUENCE [LARGE SCALE GENOMIC DNA]</scope>
    <source>
        <strain evidence="3 4">CCMP332</strain>
    </source>
</reference>
<name>A0ABD3Q9A5_9STRA</name>
<feature type="signal peptide" evidence="2">
    <location>
        <begin position="1"/>
        <end position="21"/>
    </location>
</feature>
<feature type="region of interest" description="Disordered" evidence="1">
    <location>
        <begin position="44"/>
        <end position="64"/>
    </location>
</feature>
<dbReference type="AlphaFoldDB" id="A0ABD3Q9A5"/>
<dbReference type="EMBL" id="JABMIG020000060">
    <property type="protein sequence ID" value="KAL3796750.1"/>
    <property type="molecule type" value="Genomic_DNA"/>
</dbReference>
<keyword evidence="4" id="KW-1185">Reference proteome</keyword>
<keyword evidence="2" id="KW-0732">Signal</keyword>
<gene>
    <name evidence="3" type="ORF">HJC23_010897</name>
</gene>
<evidence type="ECO:0000313" key="4">
    <source>
        <dbReference type="Proteomes" id="UP001516023"/>
    </source>
</evidence>